<dbReference type="CDD" id="cd05162">
    <property type="entry name" value="PWWP"/>
    <property type="match status" value="1"/>
</dbReference>
<accession>B9SHW4</accession>
<evidence type="ECO:0000313" key="1">
    <source>
        <dbReference type="EMBL" id="EEF36842.1"/>
    </source>
</evidence>
<dbReference type="InterPro" id="IPR052657">
    <property type="entry name" value="PDP_family_Arabidopsis"/>
</dbReference>
<dbReference type="FunCoup" id="B9SHW4">
    <property type="interactions" value="7"/>
</dbReference>
<dbReference type="PANTHER" id="PTHR10688">
    <property type="entry name" value="PWWP DOMAIN-CONTAINING PROTEIN"/>
    <property type="match status" value="1"/>
</dbReference>
<dbReference type="eggNOG" id="ENOG502S383">
    <property type="taxonomic scope" value="Eukaryota"/>
</dbReference>
<dbReference type="AlphaFoldDB" id="B9SHW4"/>
<dbReference type="SUPFAM" id="SSF63748">
    <property type="entry name" value="Tudor/PWWP/MBT"/>
    <property type="match status" value="1"/>
</dbReference>
<reference evidence="2" key="1">
    <citation type="journal article" date="2010" name="Nat. Biotechnol.">
        <title>Draft genome sequence of the oilseed species Ricinus communis.</title>
        <authorList>
            <person name="Chan A.P."/>
            <person name="Crabtree J."/>
            <person name="Zhao Q."/>
            <person name="Lorenzi H."/>
            <person name="Orvis J."/>
            <person name="Puiu D."/>
            <person name="Melake-Berhan A."/>
            <person name="Jones K.M."/>
            <person name="Redman J."/>
            <person name="Chen G."/>
            <person name="Cahoon E.B."/>
            <person name="Gedil M."/>
            <person name="Stanke M."/>
            <person name="Haas B.J."/>
            <person name="Wortman J.R."/>
            <person name="Fraser-Liggett C.M."/>
            <person name="Ravel J."/>
            <person name="Rabinowicz P.D."/>
        </authorList>
    </citation>
    <scope>NUCLEOTIDE SEQUENCE [LARGE SCALE GENOMIC DNA]</scope>
    <source>
        <strain evidence="2">cv. Hale</strain>
    </source>
</reference>
<proteinExistence type="predicted"/>
<dbReference type="Proteomes" id="UP000008311">
    <property type="component" value="Unassembled WGS sequence"/>
</dbReference>
<dbReference type="EMBL" id="EQ973966">
    <property type="protein sequence ID" value="EEF36842.1"/>
    <property type="molecule type" value="Genomic_DNA"/>
</dbReference>
<dbReference type="InParanoid" id="B9SHW4"/>
<protein>
    <recommendedName>
        <fullName evidence="3">PWWP domain-containing protein</fullName>
    </recommendedName>
</protein>
<dbReference type="KEGG" id="rcu:8276341"/>
<dbReference type="OrthoDB" id="1914593at2759"/>
<keyword evidence="2" id="KW-1185">Reference proteome</keyword>
<evidence type="ECO:0000313" key="2">
    <source>
        <dbReference type="Proteomes" id="UP000008311"/>
    </source>
</evidence>
<gene>
    <name evidence="1" type="ORF">RCOM_0622510</name>
</gene>
<dbReference type="PANTHER" id="PTHR10688:SF2">
    <property type="entry name" value="PWWP DOMAIN-CONTAINING PROTEIN"/>
    <property type="match status" value="1"/>
</dbReference>
<sequence>MGLRLRRGNIVWARVQYPRKWWPGLVLSIKGHWVAVSFFNDIEDGPCYFLETEVCSFQENFESLVKTIQNCSKGEKLLDFALKLISRRVYSSLKCSCHFFTPRKNRDVLKKDLFESNLVLGFVLDVAVSPFIGVSDLVYAVTLAAKINAFRSYVVGACSVARNSDVSELEFAPLNEDQPNRRSWIEIKETKTQSVYEMLIILRCLALDAKYLSRECLNTVKQNVLKFRNLAYQNSLIPIVKKCSYSSISHPRCEKTQTMVKVDKNYCKDVFASLEPYVASSIKFLGWKRQVNHPADSGSSLEPYVASSIKFLGWKRQVDHPADSGSSLEPYVASSIKFLGWKRQIDCPDDSGSSLEPYVASSIKFLGWKRQIDHPVDSGSSLEPYVASSIKFLGWKRQAEHPVDSGYSFKLCKTMRLFSTNGADVSLDKGKTASDLWISDALISKPVFSDLSLKFRNTTPFAFCNGTDAYLHVKRTGYEANTFDAFSSVSKLELVMIHDANAGTRNYLPSPDTADQVQMEPSSGDYKTSVDTNGQVSINAAFRDGSMGIKKLHSFVTSDASFKLKVVQQSAIGALSDYQYLHMKFPRDFSLPSQKDLIRKFSRFGKVDSLRTKIFTRLGSAQVVFLHHLDAVTAYQYLKRKKNLFGEAKILFWLDPYEKKRRGSKFVVSLPNLKSCLKKSDRKHGQEDKKHTKKVRFLMET</sequence>
<evidence type="ECO:0008006" key="3">
    <source>
        <dbReference type="Google" id="ProtNLM"/>
    </source>
</evidence>
<name>B9SHW4_RICCO</name>
<organism evidence="1 2">
    <name type="scientific">Ricinus communis</name>
    <name type="common">Castor bean</name>
    <dbReference type="NCBI Taxonomy" id="3988"/>
    <lineage>
        <taxon>Eukaryota</taxon>
        <taxon>Viridiplantae</taxon>
        <taxon>Streptophyta</taxon>
        <taxon>Embryophyta</taxon>
        <taxon>Tracheophyta</taxon>
        <taxon>Spermatophyta</taxon>
        <taxon>Magnoliopsida</taxon>
        <taxon>eudicotyledons</taxon>
        <taxon>Gunneridae</taxon>
        <taxon>Pentapetalae</taxon>
        <taxon>rosids</taxon>
        <taxon>fabids</taxon>
        <taxon>Malpighiales</taxon>
        <taxon>Euphorbiaceae</taxon>
        <taxon>Acalyphoideae</taxon>
        <taxon>Acalypheae</taxon>
        <taxon>Ricinus</taxon>
    </lineage>
</organism>